<dbReference type="HOGENOM" id="CLU_2212392_0_0_1"/>
<sequence>MKSYTFVVIFIGFFFFIQECSSLTMQGLFRKLKETRAQEQQQYQGRYPDEARIEADSISRININDKSFIRPIASIGGRPVIPRRWTYGQPISEVFIDENGIAIPVRPTPSLNSILRSRGGLY</sequence>
<evidence type="ECO:0000313" key="3">
    <source>
        <dbReference type="Proteomes" id="UP000008281"/>
    </source>
</evidence>
<organism evidence="3">
    <name type="scientific">Caenorhabditis remanei</name>
    <name type="common">Caenorhabditis vulgaris</name>
    <dbReference type="NCBI Taxonomy" id="31234"/>
    <lineage>
        <taxon>Eukaryota</taxon>
        <taxon>Metazoa</taxon>
        <taxon>Ecdysozoa</taxon>
        <taxon>Nematoda</taxon>
        <taxon>Chromadorea</taxon>
        <taxon>Rhabditida</taxon>
        <taxon>Rhabditina</taxon>
        <taxon>Rhabditomorpha</taxon>
        <taxon>Rhabditoidea</taxon>
        <taxon>Rhabditidae</taxon>
        <taxon>Peloderinae</taxon>
        <taxon>Caenorhabditis</taxon>
    </lineage>
</organism>
<dbReference type="Proteomes" id="UP000008281">
    <property type="component" value="Unassembled WGS sequence"/>
</dbReference>
<dbReference type="eggNOG" id="ENOG502THYW">
    <property type="taxonomic scope" value="Eukaryota"/>
</dbReference>
<dbReference type="PANTHER" id="PTHR39352">
    <property type="entry name" value="PROTEIN CBG14251"/>
    <property type="match status" value="1"/>
</dbReference>
<dbReference type="EMBL" id="DS270359">
    <property type="protein sequence ID" value="EFO93412.1"/>
    <property type="molecule type" value="Genomic_DNA"/>
</dbReference>
<feature type="signal peptide" evidence="1">
    <location>
        <begin position="1"/>
        <end position="22"/>
    </location>
</feature>
<dbReference type="OMA" id="IVLIREC"/>
<dbReference type="FunCoup" id="E3NTZ7">
    <property type="interactions" value="1733"/>
</dbReference>
<gene>
    <name evidence="2" type="ORF">CRE_31636</name>
</gene>
<name>E3NTZ7_CAERE</name>
<evidence type="ECO:0000313" key="2">
    <source>
        <dbReference type="EMBL" id="EFO93412.1"/>
    </source>
</evidence>
<protein>
    <submittedName>
        <fullName evidence="2">Uncharacterized protein</fullName>
    </submittedName>
</protein>
<dbReference type="OrthoDB" id="5796668at2759"/>
<reference evidence="2" key="1">
    <citation type="submission" date="2007-07" db="EMBL/GenBank/DDBJ databases">
        <title>PCAP assembly of the Caenorhabditis remanei genome.</title>
        <authorList>
            <consortium name="The Caenorhabditis remanei Sequencing Consortium"/>
            <person name="Wilson R.K."/>
        </authorList>
    </citation>
    <scope>NUCLEOTIDE SEQUENCE [LARGE SCALE GENOMIC DNA]</scope>
    <source>
        <strain evidence="2">PB4641</strain>
    </source>
</reference>
<dbReference type="AlphaFoldDB" id="E3NTZ7"/>
<keyword evidence="3" id="KW-1185">Reference proteome</keyword>
<keyword evidence="1" id="KW-0732">Signal</keyword>
<feature type="chain" id="PRO_5003179111" evidence="1">
    <location>
        <begin position="23"/>
        <end position="122"/>
    </location>
</feature>
<dbReference type="PANTHER" id="PTHR39352:SF2">
    <property type="entry name" value="FMRF-LIKE PEPTIDE"/>
    <property type="match status" value="1"/>
</dbReference>
<evidence type="ECO:0000256" key="1">
    <source>
        <dbReference type="SAM" id="SignalP"/>
    </source>
</evidence>
<accession>E3NTZ7</accession>
<proteinExistence type="predicted"/>
<dbReference type="InParanoid" id="E3NTZ7"/>